<accession>A0ABZ3F4G6</accession>
<gene>
    <name evidence="1" type="ORF">V3I05_07935</name>
</gene>
<keyword evidence="2" id="KW-1185">Reference proteome</keyword>
<dbReference type="EMBL" id="CP145316">
    <property type="protein sequence ID" value="XAM17610.1"/>
    <property type="molecule type" value="Genomic_DNA"/>
</dbReference>
<evidence type="ECO:0000313" key="1">
    <source>
        <dbReference type="EMBL" id="XAM17610.1"/>
    </source>
</evidence>
<proteinExistence type="predicted"/>
<protein>
    <recommendedName>
        <fullName evidence="3">Phage protein</fullName>
    </recommendedName>
</protein>
<evidence type="ECO:0000313" key="2">
    <source>
        <dbReference type="Proteomes" id="UP001434737"/>
    </source>
</evidence>
<evidence type="ECO:0008006" key="3">
    <source>
        <dbReference type="Google" id="ProtNLM"/>
    </source>
</evidence>
<dbReference type="RefSeq" id="WP_343353255.1">
    <property type="nucleotide sequence ID" value="NZ_CP145316.1"/>
</dbReference>
<sequence length="182" mass="21017">MKQWQKDIHTFTRNALNRTITRCAKAQRELIKQDYDLPHKKIRNLTKISKANKNKLEASILTSKTKLSINNFKRFQNKTGVRVKVAKGKEVFFKGAFLGARKGTSKAEQKRNSGFMAIKNPNQNNGFETHKATIYSYKNTKTPRATSLYYLKTKEFSLIAKSKTKALQKQALEIFKRELAKE</sequence>
<name>A0ABZ3F4G6_9HELI</name>
<organism evidence="1 2">
    <name type="scientific">Helicobacter mastomyrinus</name>
    <dbReference type="NCBI Taxonomy" id="287948"/>
    <lineage>
        <taxon>Bacteria</taxon>
        <taxon>Pseudomonadati</taxon>
        <taxon>Campylobacterota</taxon>
        <taxon>Epsilonproteobacteria</taxon>
        <taxon>Campylobacterales</taxon>
        <taxon>Helicobacteraceae</taxon>
        <taxon>Helicobacter</taxon>
    </lineage>
</organism>
<reference evidence="1 2" key="1">
    <citation type="submission" date="2024-02" db="EMBL/GenBank/DDBJ databases">
        <title>Genome and pathogenicity analysis of Helicobacter mastomyrinus isolated from mice.</title>
        <authorList>
            <person name="Zhu L."/>
        </authorList>
    </citation>
    <scope>NUCLEOTIDE SEQUENCE [LARGE SCALE GENOMIC DNA]</scope>
    <source>
        <strain evidence="1 2">Hm-17</strain>
    </source>
</reference>
<dbReference type="Proteomes" id="UP001434737">
    <property type="component" value="Chromosome"/>
</dbReference>